<organism evidence="7 8">
    <name type="scientific">Homoserinibacter gongjuensis</name>
    <dbReference type="NCBI Taxonomy" id="1162968"/>
    <lineage>
        <taxon>Bacteria</taxon>
        <taxon>Bacillati</taxon>
        <taxon>Actinomycetota</taxon>
        <taxon>Actinomycetes</taxon>
        <taxon>Micrococcales</taxon>
        <taxon>Microbacteriaceae</taxon>
        <taxon>Homoserinibacter</taxon>
    </lineage>
</organism>
<feature type="domain" description="ABC transmembrane type-1" evidence="6">
    <location>
        <begin position="1"/>
        <end position="47"/>
    </location>
</feature>
<keyword evidence="2 5" id="KW-0812">Transmembrane</keyword>
<gene>
    <name evidence="7" type="ORF">GCM10025869_08420</name>
</gene>
<evidence type="ECO:0000313" key="8">
    <source>
        <dbReference type="Proteomes" id="UP001157069"/>
    </source>
</evidence>
<keyword evidence="3 5" id="KW-1133">Transmembrane helix</keyword>
<proteinExistence type="predicted"/>
<accession>A0ABQ6JPY4</accession>
<sequence length="50" mass="5386">MGSVLVQAVTAKDFPVMQGVFLMVTLAILLGNFLADSLYVVLDPRTRSST</sequence>
<name>A0ABQ6JPY4_9MICO</name>
<keyword evidence="8" id="KW-1185">Reference proteome</keyword>
<evidence type="ECO:0000313" key="7">
    <source>
        <dbReference type="EMBL" id="GMA90313.1"/>
    </source>
</evidence>
<keyword evidence="4 5" id="KW-0472">Membrane</keyword>
<dbReference type="Pfam" id="PF00528">
    <property type="entry name" value="BPD_transp_1"/>
    <property type="match status" value="1"/>
</dbReference>
<evidence type="ECO:0000256" key="1">
    <source>
        <dbReference type="ARBA" id="ARBA00004141"/>
    </source>
</evidence>
<dbReference type="Proteomes" id="UP001157069">
    <property type="component" value="Unassembled WGS sequence"/>
</dbReference>
<evidence type="ECO:0000256" key="2">
    <source>
        <dbReference type="ARBA" id="ARBA00022692"/>
    </source>
</evidence>
<evidence type="ECO:0000259" key="6">
    <source>
        <dbReference type="Pfam" id="PF00528"/>
    </source>
</evidence>
<comment type="subcellular location">
    <subcellularLocation>
        <location evidence="1">Membrane</location>
        <topology evidence="1">Multi-pass membrane protein</topology>
    </subcellularLocation>
</comment>
<dbReference type="PANTHER" id="PTHR43376:SF1">
    <property type="entry name" value="OLIGOPEPTIDE TRANSPORT SYSTEM PERMEASE PROTEIN"/>
    <property type="match status" value="1"/>
</dbReference>
<feature type="transmembrane region" description="Helical" evidence="5">
    <location>
        <begin position="20"/>
        <end position="42"/>
    </location>
</feature>
<reference evidence="8" key="1">
    <citation type="journal article" date="2019" name="Int. J. Syst. Evol. Microbiol.">
        <title>The Global Catalogue of Microorganisms (GCM) 10K type strain sequencing project: providing services to taxonomists for standard genome sequencing and annotation.</title>
        <authorList>
            <consortium name="The Broad Institute Genomics Platform"/>
            <consortium name="The Broad Institute Genome Sequencing Center for Infectious Disease"/>
            <person name="Wu L."/>
            <person name="Ma J."/>
        </authorList>
    </citation>
    <scope>NUCLEOTIDE SEQUENCE [LARGE SCALE GENOMIC DNA]</scope>
    <source>
        <strain evidence="8">NBRC 108755</strain>
    </source>
</reference>
<comment type="caution">
    <text evidence="7">The sequence shown here is derived from an EMBL/GenBank/DDBJ whole genome shotgun (WGS) entry which is preliminary data.</text>
</comment>
<dbReference type="InterPro" id="IPR000515">
    <property type="entry name" value="MetI-like"/>
</dbReference>
<evidence type="ECO:0000256" key="3">
    <source>
        <dbReference type="ARBA" id="ARBA00022989"/>
    </source>
</evidence>
<dbReference type="PANTHER" id="PTHR43376">
    <property type="entry name" value="OLIGOPEPTIDE TRANSPORT SYSTEM PERMEASE PROTEIN"/>
    <property type="match status" value="1"/>
</dbReference>
<evidence type="ECO:0000256" key="4">
    <source>
        <dbReference type="ARBA" id="ARBA00023136"/>
    </source>
</evidence>
<protein>
    <recommendedName>
        <fullName evidence="6">ABC transmembrane type-1 domain-containing protein</fullName>
    </recommendedName>
</protein>
<evidence type="ECO:0000256" key="5">
    <source>
        <dbReference type="SAM" id="Phobius"/>
    </source>
</evidence>
<dbReference type="EMBL" id="BSVA01000001">
    <property type="protein sequence ID" value="GMA90313.1"/>
    <property type="molecule type" value="Genomic_DNA"/>
</dbReference>